<reference evidence="1 2" key="1">
    <citation type="submission" date="2018-12" db="EMBL/GenBank/DDBJ databases">
        <title>Croceicoccus ponticola sp. nov., a lipolytic bacterium isolated from seawater.</title>
        <authorList>
            <person name="Yoon J.-H."/>
        </authorList>
    </citation>
    <scope>NUCLEOTIDE SEQUENCE [LARGE SCALE GENOMIC DNA]</scope>
    <source>
        <strain evidence="1 2">GM-16</strain>
    </source>
</reference>
<dbReference type="EMBL" id="RXOL01000005">
    <property type="protein sequence ID" value="RVQ65975.1"/>
    <property type="molecule type" value="Genomic_DNA"/>
</dbReference>
<accession>A0A437GVR6</accession>
<dbReference type="SUPFAM" id="SSF109854">
    <property type="entry name" value="DinB/YfiT-like putative metalloenzymes"/>
    <property type="match status" value="1"/>
</dbReference>
<comment type="caution">
    <text evidence="1">The sequence shown here is derived from an EMBL/GenBank/DDBJ whole genome shotgun (WGS) entry which is preliminary data.</text>
</comment>
<dbReference type="InterPro" id="IPR018531">
    <property type="entry name" value="DUF1993"/>
</dbReference>
<keyword evidence="2" id="KW-1185">Reference proteome</keyword>
<dbReference type="PANTHER" id="PTHR36922">
    <property type="entry name" value="BLL2446 PROTEIN"/>
    <property type="match status" value="1"/>
</dbReference>
<evidence type="ECO:0000313" key="1">
    <source>
        <dbReference type="EMBL" id="RVQ65975.1"/>
    </source>
</evidence>
<dbReference type="Gene3D" id="1.20.120.450">
    <property type="entry name" value="dinb family like domain"/>
    <property type="match status" value="1"/>
</dbReference>
<dbReference type="Pfam" id="PF09351">
    <property type="entry name" value="DUF1993"/>
    <property type="match status" value="1"/>
</dbReference>
<protein>
    <submittedName>
        <fullName evidence="1">DUF1993 domain-containing protein</fullName>
    </submittedName>
</protein>
<dbReference type="AlphaFoldDB" id="A0A437GVR6"/>
<dbReference type="Proteomes" id="UP000283003">
    <property type="component" value="Unassembled WGS sequence"/>
</dbReference>
<name>A0A437GVR6_9SPHN</name>
<organism evidence="1 2">
    <name type="scientific">Croceicoccus ponticola</name>
    <dbReference type="NCBI Taxonomy" id="2217664"/>
    <lineage>
        <taxon>Bacteria</taxon>
        <taxon>Pseudomonadati</taxon>
        <taxon>Pseudomonadota</taxon>
        <taxon>Alphaproteobacteria</taxon>
        <taxon>Sphingomonadales</taxon>
        <taxon>Erythrobacteraceae</taxon>
        <taxon>Croceicoccus</taxon>
    </lineage>
</organism>
<dbReference type="OrthoDB" id="338237at2"/>
<sequence>MPITLYDAFVPTCLQQLGAVANLLDKAEAHCEAEGWAPARIINARLAPDMFDFAYQVKSCHTHSAYAIDRVKSGTFEPERSEPPQDFAGLKAKIADAIAKLRAIDPVEMEALIGADAEFRYRDWHMPFTAENFLLSFSQPNFQFHAASTYAILRMLGVKVGKMDYLGAMRMKEA</sequence>
<dbReference type="RefSeq" id="WP_127613077.1">
    <property type="nucleotide sequence ID" value="NZ_RXOL01000005.1"/>
</dbReference>
<dbReference type="PANTHER" id="PTHR36922:SF1">
    <property type="entry name" value="DUF1993 DOMAIN-CONTAINING PROTEIN"/>
    <property type="match status" value="1"/>
</dbReference>
<dbReference type="InterPro" id="IPR034660">
    <property type="entry name" value="DinB/YfiT-like"/>
</dbReference>
<proteinExistence type="predicted"/>
<gene>
    <name evidence="1" type="ORF">EKN06_11510</name>
</gene>
<evidence type="ECO:0000313" key="2">
    <source>
        <dbReference type="Proteomes" id="UP000283003"/>
    </source>
</evidence>